<proteinExistence type="predicted"/>
<evidence type="ECO:0000313" key="1">
    <source>
        <dbReference type="EMBL" id="UYM17219.1"/>
    </source>
</evidence>
<name>A0ABY6GWS4_9GAMM</name>
<reference evidence="1" key="1">
    <citation type="submission" date="2022-10" db="EMBL/GenBank/DDBJ databases">
        <title>Completed Genome Sequence of two octocoral isolated bacterium, Endozoicomonas euniceicola EF212T and Endozoicomonas gorgoniicola PS125T.</title>
        <authorList>
            <person name="Chiou Y.-J."/>
            <person name="Chen Y.-H."/>
        </authorList>
    </citation>
    <scope>NUCLEOTIDE SEQUENCE</scope>
    <source>
        <strain evidence="1">EF212</strain>
    </source>
</reference>
<dbReference type="RefSeq" id="WP_262599721.1">
    <property type="nucleotide sequence ID" value="NZ_CP103300.1"/>
</dbReference>
<dbReference type="Proteomes" id="UP001163255">
    <property type="component" value="Chromosome"/>
</dbReference>
<accession>A0ABY6GWS4</accession>
<gene>
    <name evidence="1" type="ORF">NX720_04655</name>
</gene>
<evidence type="ECO:0000313" key="2">
    <source>
        <dbReference type="Proteomes" id="UP001163255"/>
    </source>
</evidence>
<protein>
    <submittedName>
        <fullName evidence="1">Uncharacterized protein</fullName>
    </submittedName>
</protein>
<dbReference type="EMBL" id="CP103300">
    <property type="protein sequence ID" value="UYM17219.1"/>
    <property type="molecule type" value="Genomic_DNA"/>
</dbReference>
<sequence length="308" mass="34410">MFCEILVAQNQTTHEGSGNGCGCLTTVSTYSAEAQILQALSLSEDEDLSDLSDNAERVQGDGTLNLESPVEGVETIETIVRSYNDIVILVSNLDTGNMDAVTDFQQVRALYIAYWQQQGRVIWVAYTNRIRAPDEFTELTSAGFDIIIQHGSSDMIIFCRNQSSHRNIAERLMAQGTETTGEHLVVIRDLSVQLSRQLTSFVDELRRYNLIRNDSEGLILSNRCSPDDCERLIAVFGRLHLGTLFRVGINPQTRDFEIEIPTTQDVVVHGVMRAVLSEASFVIFELRFRRPDVGNDDGYMADDESNGC</sequence>
<keyword evidence="2" id="KW-1185">Reference proteome</keyword>
<organism evidence="1 2">
    <name type="scientific">Endozoicomonas euniceicola</name>
    <dbReference type="NCBI Taxonomy" id="1234143"/>
    <lineage>
        <taxon>Bacteria</taxon>
        <taxon>Pseudomonadati</taxon>
        <taxon>Pseudomonadota</taxon>
        <taxon>Gammaproteobacteria</taxon>
        <taxon>Oceanospirillales</taxon>
        <taxon>Endozoicomonadaceae</taxon>
        <taxon>Endozoicomonas</taxon>
    </lineage>
</organism>